<dbReference type="GO" id="GO:0006412">
    <property type="term" value="P:translation"/>
    <property type="evidence" value="ECO:0007669"/>
    <property type="project" value="UniProtKB-UniRule"/>
</dbReference>
<dbReference type="GO" id="GO:0000049">
    <property type="term" value="F:tRNA binding"/>
    <property type="evidence" value="ECO:0007669"/>
    <property type="project" value="UniProtKB-UniRule"/>
</dbReference>
<evidence type="ECO:0000313" key="10">
    <source>
        <dbReference type="Proteomes" id="UP000177177"/>
    </source>
</evidence>
<dbReference type="FunFam" id="3.30.1440.10:FF:000001">
    <property type="entry name" value="50S ribosomal protein L5"/>
    <property type="match status" value="1"/>
</dbReference>
<dbReference type="PANTHER" id="PTHR11994">
    <property type="entry name" value="60S RIBOSOMAL PROTEIN L11-RELATED"/>
    <property type="match status" value="1"/>
</dbReference>
<feature type="domain" description="Large ribosomal subunit protein uL5 N-terminal" evidence="7">
    <location>
        <begin position="26"/>
        <end position="81"/>
    </location>
</feature>
<evidence type="ECO:0000259" key="7">
    <source>
        <dbReference type="Pfam" id="PF00281"/>
    </source>
</evidence>
<comment type="subunit">
    <text evidence="5">Part of the 50S ribosomal subunit; part of the 5S rRNA/L5/L18/L25 subcomplex. Contacts the 5S rRNA and the P site tRNA. Forms a bridge to the 30S subunit in the 70S ribosome.</text>
</comment>
<dbReference type="Pfam" id="PF00281">
    <property type="entry name" value="Ribosomal_L5"/>
    <property type="match status" value="1"/>
</dbReference>
<dbReference type="GO" id="GO:1990904">
    <property type="term" value="C:ribonucleoprotein complex"/>
    <property type="evidence" value="ECO:0007669"/>
    <property type="project" value="UniProtKB-KW"/>
</dbReference>
<dbReference type="InterPro" id="IPR031309">
    <property type="entry name" value="Ribosomal_uL5_C"/>
</dbReference>
<keyword evidence="5" id="KW-0699">rRNA-binding</keyword>
<dbReference type="InterPro" id="IPR022803">
    <property type="entry name" value="Ribosomal_uL5_dom_sf"/>
</dbReference>
<sequence length="183" mass="20658">MAVMNLQEKYRKEVMPALRKQFALKNAMAIPRVEKVIVHTGVGKIRDDKDQVEIRKFLTLITGQKPAARAAKKAIAAFKTRQGMIIGYQVTLRGRRMYDFLSRLVNIALPRTRDFRGLKESAFDGRGNLTIGVREHIVFPEMIGEDYRLLFGMEVTVVTNAKRRAHGVALLKAMGFPVEASEA</sequence>
<dbReference type="SUPFAM" id="SSF55282">
    <property type="entry name" value="RL5-like"/>
    <property type="match status" value="1"/>
</dbReference>
<keyword evidence="5" id="KW-0694">RNA-binding</keyword>
<keyword evidence="3 5" id="KW-0687">Ribonucleoprotein</keyword>
<dbReference type="GO" id="GO:0003735">
    <property type="term" value="F:structural constituent of ribosome"/>
    <property type="evidence" value="ECO:0007669"/>
    <property type="project" value="InterPro"/>
</dbReference>
<protein>
    <recommendedName>
        <fullName evidence="4 5">Large ribosomal subunit protein uL5</fullName>
    </recommendedName>
</protein>
<dbReference type="Gene3D" id="3.30.1440.10">
    <property type="match status" value="1"/>
</dbReference>
<evidence type="ECO:0000256" key="2">
    <source>
        <dbReference type="ARBA" id="ARBA00022980"/>
    </source>
</evidence>
<comment type="caution">
    <text evidence="9">The sequence shown here is derived from an EMBL/GenBank/DDBJ whole genome shotgun (WGS) entry which is preliminary data.</text>
</comment>
<dbReference type="Proteomes" id="UP000177177">
    <property type="component" value="Unassembled WGS sequence"/>
</dbReference>
<proteinExistence type="inferred from homology"/>
<dbReference type="PIRSF" id="PIRSF002161">
    <property type="entry name" value="Ribosomal_L5"/>
    <property type="match status" value="1"/>
</dbReference>
<evidence type="ECO:0000256" key="4">
    <source>
        <dbReference type="ARBA" id="ARBA00035245"/>
    </source>
</evidence>
<comment type="similarity">
    <text evidence="1 5 6">Belongs to the universal ribosomal protein uL5 family.</text>
</comment>
<dbReference type="NCBIfam" id="NF000585">
    <property type="entry name" value="PRK00010.1"/>
    <property type="match status" value="1"/>
</dbReference>
<dbReference type="HAMAP" id="MF_01333_B">
    <property type="entry name" value="Ribosomal_uL5_B"/>
    <property type="match status" value="1"/>
</dbReference>
<organism evidence="9 10">
    <name type="scientific">Candidatus Sungbacteria bacterium RIFCSPHIGHO2_02_FULL_53_17</name>
    <dbReference type="NCBI Taxonomy" id="1802275"/>
    <lineage>
        <taxon>Bacteria</taxon>
        <taxon>Candidatus Sungiibacteriota</taxon>
    </lineage>
</organism>
<comment type="function">
    <text evidence="5">This is 1 of the proteins that bind and probably mediate the attachment of the 5S RNA into the large ribosomal subunit, where it forms part of the central protuberance. In the 70S ribosome it contacts protein S13 of the 30S subunit (bridge B1b), connecting the 2 subunits; this bridge is implicated in subunit movement. Contacts the P site tRNA; the 5S rRNA and some of its associated proteins might help stabilize positioning of ribosome-bound tRNAs.</text>
</comment>
<evidence type="ECO:0000313" key="9">
    <source>
        <dbReference type="EMBL" id="OHA02794.1"/>
    </source>
</evidence>
<evidence type="ECO:0000256" key="6">
    <source>
        <dbReference type="RuleBase" id="RU003930"/>
    </source>
</evidence>
<dbReference type="InterPro" id="IPR020930">
    <property type="entry name" value="Ribosomal_uL5_bac-type"/>
</dbReference>
<evidence type="ECO:0000256" key="5">
    <source>
        <dbReference type="HAMAP-Rule" id="MF_01333"/>
    </source>
</evidence>
<accession>A0A1G2KUD8</accession>
<reference evidence="9 10" key="1">
    <citation type="journal article" date="2016" name="Nat. Commun.">
        <title>Thousands of microbial genomes shed light on interconnected biogeochemical processes in an aquifer system.</title>
        <authorList>
            <person name="Anantharaman K."/>
            <person name="Brown C.T."/>
            <person name="Hug L.A."/>
            <person name="Sharon I."/>
            <person name="Castelle C.J."/>
            <person name="Probst A.J."/>
            <person name="Thomas B.C."/>
            <person name="Singh A."/>
            <person name="Wilkins M.J."/>
            <person name="Karaoz U."/>
            <person name="Brodie E.L."/>
            <person name="Williams K.H."/>
            <person name="Hubbard S.S."/>
            <person name="Banfield J.F."/>
        </authorList>
    </citation>
    <scope>NUCLEOTIDE SEQUENCE [LARGE SCALE GENOMIC DNA]</scope>
</reference>
<evidence type="ECO:0000256" key="3">
    <source>
        <dbReference type="ARBA" id="ARBA00023274"/>
    </source>
</evidence>
<evidence type="ECO:0000259" key="8">
    <source>
        <dbReference type="Pfam" id="PF00673"/>
    </source>
</evidence>
<dbReference type="Pfam" id="PF00673">
    <property type="entry name" value="Ribosomal_L5_C"/>
    <property type="match status" value="1"/>
</dbReference>
<dbReference type="InterPro" id="IPR031310">
    <property type="entry name" value="Ribosomal_uL5_N"/>
</dbReference>
<keyword evidence="2 5" id="KW-0689">Ribosomal protein</keyword>
<dbReference type="EMBL" id="MHQN01000031">
    <property type="protein sequence ID" value="OHA02794.1"/>
    <property type="molecule type" value="Genomic_DNA"/>
</dbReference>
<dbReference type="GO" id="GO:0019843">
    <property type="term" value="F:rRNA binding"/>
    <property type="evidence" value="ECO:0007669"/>
    <property type="project" value="UniProtKB-UniRule"/>
</dbReference>
<feature type="domain" description="Large ribosomal subunit protein uL5 C-terminal" evidence="8">
    <location>
        <begin position="86"/>
        <end position="177"/>
    </location>
</feature>
<dbReference type="GO" id="GO:0005840">
    <property type="term" value="C:ribosome"/>
    <property type="evidence" value="ECO:0007669"/>
    <property type="project" value="UniProtKB-KW"/>
</dbReference>
<dbReference type="AlphaFoldDB" id="A0A1G2KUD8"/>
<evidence type="ECO:0000256" key="1">
    <source>
        <dbReference type="ARBA" id="ARBA00008553"/>
    </source>
</evidence>
<keyword evidence="5" id="KW-0820">tRNA-binding</keyword>
<name>A0A1G2KUD8_9BACT</name>
<dbReference type="InterPro" id="IPR002132">
    <property type="entry name" value="Ribosomal_uL5"/>
</dbReference>
<gene>
    <name evidence="5" type="primary">rplE</name>
    <name evidence="9" type="ORF">A3C92_00875</name>
</gene>